<organism evidence="2">
    <name type="scientific">Tanacetum cinerariifolium</name>
    <name type="common">Dalmatian daisy</name>
    <name type="synonym">Chrysanthemum cinerariifolium</name>
    <dbReference type="NCBI Taxonomy" id="118510"/>
    <lineage>
        <taxon>Eukaryota</taxon>
        <taxon>Viridiplantae</taxon>
        <taxon>Streptophyta</taxon>
        <taxon>Embryophyta</taxon>
        <taxon>Tracheophyta</taxon>
        <taxon>Spermatophyta</taxon>
        <taxon>Magnoliopsida</taxon>
        <taxon>eudicotyledons</taxon>
        <taxon>Gunneridae</taxon>
        <taxon>Pentapetalae</taxon>
        <taxon>asterids</taxon>
        <taxon>campanulids</taxon>
        <taxon>Asterales</taxon>
        <taxon>Asteraceae</taxon>
        <taxon>Asteroideae</taxon>
        <taxon>Anthemideae</taxon>
        <taxon>Anthemidinae</taxon>
        <taxon>Tanacetum</taxon>
    </lineage>
</organism>
<proteinExistence type="predicted"/>
<feature type="non-terminal residue" evidence="2">
    <location>
        <position position="1"/>
    </location>
</feature>
<accession>A0A699TFJ1</accession>
<feature type="region of interest" description="Disordered" evidence="1">
    <location>
        <begin position="1"/>
        <end position="55"/>
    </location>
</feature>
<dbReference type="EMBL" id="BKCJ011244752">
    <property type="protein sequence ID" value="GFD09332.1"/>
    <property type="molecule type" value="Genomic_DNA"/>
</dbReference>
<sequence>TPADVVPADTGVSADVSVPADQRVPADQSVPTDTNIPANEPAEESSFVRSTDDPDAAHTVDITFASDDSDEDDTPHPIITGVHLLGWQVVPSGLRTIHTLLCHGGIQKTFTTLREILHMVNRQTLIRLYGFVDALSKKQPLDGLAL</sequence>
<name>A0A699TFJ1_TANCI</name>
<feature type="non-terminal residue" evidence="2">
    <location>
        <position position="146"/>
    </location>
</feature>
<comment type="caution">
    <text evidence="2">The sequence shown here is derived from an EMBL/GenBank/DDBJ whole genome shotgun (WGS) entry which is preliminary data.</text>
</comment>
<protein>
    <submittedName>
        <fullName evidence="2">Uncharacterized protein</fullName>
    </submittedName>
</protein>
<reference evidence="2" key="1">
    <citation type="journal article" date="2019" name="Sci. Rep.">
        <title>Draft genome of Tanacetum cinerariifolium, the natural source of mosquito coil.</title>
        <authorList>
            <person name="Yamashiro T."/>
            <person name="Shiraishi A."/>
            <person name="Satake H."/>
            <person name="Nakayama K."/>
        </authorList>
    </citation>
    <scope>NUCLEOTIDE SEQUENCE</scope>
</reference>
<evidence type="ECO:0000256" key="1">
    <source>
        <dbReference type="SAM" id="MobiDB-lite"/>
    </source>
</evidence>
<gene>
    <name evidence="2" type="ORF">Tci_881301</name>
</gene>
<evidence type="ECO:0000313" key="2">
    <source>
        <dbReference type="EMBL" id="GFD09332.1"/>
    </source>
</evidence>
<dbReference type="AlphaFoldDB" id="A0A699TFJ1"/>